<organism evidence="2">
    <name type="scientific">Capitella teleta</name>
    <name type="common">Polychaete worm</name>
    <dbReference type="NCBI Taxonomy" id="283909"/>
    <lineage>
        <taxon>Eukaryota</taxon>
        <taxon>Metazoa</taxon>
        <taxon>Spiralia</taxon>
        <taxon>Lophotrochozoa</taxon>
        <taxon>Annelida</taxon>
        <taxon>Polychaeta</taxon>
        <taxon>Sedentaria</taxon>
        <taxon>Scolecida</taxon>
        <taxon>Capitellidae</taxon>
        <taxon>Capitella</taxon>
    </lineage>
</organism>
<dbReference type="AlphaFoldDB" id="R7TV27"/>
<sequence length="433" mass="49808">MAVIGFRRFWLMSVHSYKMQKKLALLCLCGVIATFLFWTTLDDDDNQHRHGNKKLDDIIAEIVRKDDLDPAVMNVWEEEFVDPQLKQMQEEREKGIVWGDMRKGKTFASDLGLRKPTKPPVNKKSNLNIKYFSDVSDIGYINDSIDSKGLEGGKAHCRLYDVKSPSYDDFECLNLTTKPKTAICLYPDDIDIHISRHIREEGIWEPHMVINFKNILYANPHIGVIDIGANLGQYSLIAASMGHPVVAVEPYASSLKRFHKAIEIGGFQDLITVVQNAISNERHSVEMREYADNQGGVSLTDEFADPWCEGPECPAHTRTIVMDDLLEVMNFDEAIMKIDIEGHEHRAFVKSLRLLSQVKVLFIIMEWIKLREYHGSEVEQSMDKTLVFQLVNFLHNQGYFPYSLVTSVKLKRDYWFAWPDDIVWRHISAEALL</sequence>
<reference evidence="4" key="1">
    <citation type="submission" date="2012-12" db="EMBL/GenBank/DDBJ databases">
        <authorList>
            <person name="Hellsten U."/>
            <person name="Grimwood J."/>
            <person name="Chapman J.A."/>
            <person name="Shapiro H."/>
            <person name="Aerts A."/>
            <person name="Otillar R.P."/>
            <person name="Terry A.Y."/>
            <person name="Boore J.L."/>
            <person name="Simakov O."/>
            <person name="Marletaz F."/>
            <person name="Cho S.-J."/>
            <person name="Edsinger-Gonzales E."/>
            <person name="Havlak P."/>
            <person name="Kuo D.-H."/>
            <person name="Larsson T."/>
            <person name="Lv J."/>
            <person name="Arendt D."/>
            <person name="Savage R."/>
            <person name="Osoegawa K."/>
            <person name="de Jong P."/>
            <person name="Lindberg D.R."/>
            <person name="Seaver E.C."/>
            <person name="Weisblat D.A."/>
            <person name="Putnam N.H."/>
            <person name="Grigoriev I.V."/>
            <person name="Rokhsar D.S."/>
        </authorList>
    </citation>
    <scope>NUCLEOTIDE SEQUENCE</scope>
    <source>
        <strain evidence="4">I ESC-2004</strain>
    </source>
</reference>
<dbReference type="Pfam" id="PF05050">
    <property type="entry name" value="Methyltransf_21"/>
    <property type="match status" value="1"/>
</dbReference>
<dbReference type="InterPro" id="IPR029063">
    <property type="entry name" value="SAM-dependent_MTases_sf"/>
</dbReference>
<dbReference type="PANTHER" id="PTHR34203:SF15">
    <property type="entry name" value="SLL1173 PROTEIN"/>
    <property type="match status" value="1"/>
</dbReference>
<reference evidence="2 4" key="2">
    <citation type="journal article" date="2013" name="Nature">
        <title>Insights into bilaterian evolution from three spiralian genomes.</title>
        <authorList>
            <person name="Simakov O."/>
            <person name="Marletaz F."/>
            <person name="Cho S.J."/>
            <person name="Edsinger-Gonzales E."/>
            <person name="Havlak P."/>
            <person name="Hellsten U."/>
            <person name="Kuo D.H."/>
            <person name="Larsson T."/>
            <person name="Lv J."/>
            <person name="Arendt D."/>
            <person name="Savage R."/>
            <person name="Osoegawa K."/>
            <person name="de Jong P."/>
            <person name="Grimwood J."/>
            <person name="Chapman J.A."/>
            <person name="Shapiro H."/>
            <person name="Aerts A."/>
            <person name="Otillar R.P."/>
            <person name="Terry A.Y."/>
            <person name="Boore J.L."/>
            <person name="Grigoriev I.V."/>
            <person name="Lindberg D.R."/>
            <person name="Seaver E.C."/>
            <person name="Weisblat D.A."/>
            <person name="Putnam N.H."/>
            <person name="Rokhsar D.S."/>
        </authorList>
    </citation>
    <scope>NUCLEOTIDE SEQUENCE</scope>
    <source>
        <strain evidence="2 4">I ESC-2004</strain>
    </source>
</reference>
<dbReference type="SUPFAM" id="SSF53335">
    <property type="entry name" value="S-adenosyl-L-methionine-dependent methyltransferases"/>
    <property type="match status" value="1"/>
</dbReference>
<gene>
    <name evidence="2" type="ORF">CAPTEDRAFT_221435</name>
</gene>
<accession>R7TV27</accession>
<protein>
    <recommendedName>
        <fullName evidence="1">Methyltransferase FkbM domain-containing protein</fullName>
    </recommendedName>
</protein>
<dbReference type="OMA" id="FPICVYP"/>
<dbReference type="Gene3D" id="3.40.50.150">
    <property type="entry name" value="Vaccinia Virus protein VP39"/>
    <property type="match status" value="1"/>
</dbReference>
<dbReference type="Proteomes" id="UP000014760">
    <property type="component" value="Unassembled WGS sequence"/>
</dbReference>
<dbReference type="PANTHER" id="PTHR34203">
    <property type="entry name" value="METHYLTRANSFERASE, FKBM FAMILY PROTEIN"/>
    <property type="match status" value="1"/>
</dbReference>
<proteinExistence type="predicted"/>
<dbReference type="EnsemblMetazoa" id="CapteT221435">
    <property type="protein sequence ID" value="CapteP221435"/>
    <property type="gene ID" value="CapteG221435"/>
</dbReference>
<dbReference type="InterPro" id="IPR006342">
    <property type="entry name" value="FkbM_mtfrase"/>
</dbReference>
<evidence type="ECO:0000259" key="1">
    <source>
        <dbReference type="Pfam" id="PF05050"/>
    </source>
</evidence>
<evidence type="ECO:0000313" key="3">
    <source>
        <dbReference type="EnsemblMetazoa" id="CapteP221435"/>
    </source>
</evidence>
<dbReference type="HOGENOM" id="CLU_633476_0_0_1"/>
<feature type="domain" description="Methyltransferase FkbM" evidence="1">
    <location>
        <begin position="226"/>
        <end position="399"/>
    </location>
</feature>
<reference evidence="3" key="3">
    <citation type="submission" date="2015-06" db="UniProtKB">
        <authorList>
            <consortium name="EnsemblMetazoa"/>
        </authorList>
    </citation>
    <scope>IDENTIFICATION</scope>
</reference>
<name>R7TV27_CAPTE</name>
<dbReference type="NCBIfam" id="TIGR01444">
    <property type="entry name" value="fkbM_fam"/>
    <property type="match status" value="1"/>
</dbReference>
<keyword evidence="4" id="KW-1185">Reference proteome</keyword>
<dbReference type="EMBL" id="KB308559">
    <property type="protein sequence ID" value="ELT97437.1"/>
    <property type="molecule type" value="Genomic_DNA"/>
</dbReference>
<dbReference type="EMBL" id="AMQN01002158">
    <property type="status" value="NOT_ANNOTATED_CDS"/>
    <property type="molecule type" value="Genomic_DNA"/>
</dbReference>
<evidence type="ECO:0000313" key="2">
    <source>
        <dbReference type="EMBL" id="ELT97437.1"/>
    </source>
</evidence>
<evidence type="ECO:0000313" key="4">
    <source>
        <dbReference type="Proteomes" id="UP000014760"/>
    </source>
</evidence>
<dbReference type="InterPro" id="IPR052514">
    <property type="entry name" value="SAM-dependent_MTase"/>
</dbReference>
<dbReference type="OrthoDB" id="430136at2759"/>